<dbReference type="RefSeq" id="WP_042628110.1">
    <property type="nucleotide sequence ID" value="NZ_CP002581.1"/>
</dbReference>
<dbReference type="SUPFAM" id="SSF75516">
    <property type="entry name" value="Pheromone-binding domain of LuxR-like quorum-sensing transcription factors"/>
    <property type="match status" value="1"/>
</dbReference>
<name>A0A0B6S214_BURPL</name>
<keyword evidence="6" id="KW-1185">Reference proteome</keyword>
<dbReference type="GO" id="GO:0003677">
    <property type="term" value="F:DNA binding"/>
    <property type="evidence" value="ECO:0007669"/>
    <property type="project" value="UniProtKB-KW"/>
</dbReference>
<dbReference type="Gene3D" id="3.30.450.80">
    <property type="entry name" value="Transcription factor LuxR-like, autoinducer-binding domain"/>
    <property type="match status" value="1"/>
</dbReference>
<evidence type="ECO:0000256" key="1">
    <source>
        <dbReference type="ARBA" id="ARBA00023015"/>
    </source>
</evidence>
<dbReference type="InterPro" id="IPR000792">
    <property type="entry name" value="Tscrpt_reg_LuxR_C"/>
</dbReference>
<dbReference type="CDD" id="cd06170">
    <property type="entry name" value="LuxR_C_like"/>
    <property type="match status" value="1"/>
</dbReference>
<feature type="domain" description="HTH luxR-type" evidence="4">
    <location>
        <begin position="169"/>
        <end position="234"/>
    </location>
</feature>
<sequence length="237" mass="25929">MDLTTLYECFEALQRALTADTALDAITTAAAALGFPHCLYGLRRTLPLARPEVRFVGNHPVAWERGYEKFGYVAIDPVMRRLANDPRPVVWNSLDERGDAAFWDDAARHGLRYGWSHGCFDRTGNLGVLTLARDTAPLDAGESAQLYAPCASLALAAHAYLMPRLAAPAGPPDGGLTLREREVLTWTADGKTAYEIGRIVGITERTVKFHLQNAVMKLDAMNKTHAAAKAAMLRLLP</sequence>
<keyword evidence="2" id="KW-0238">DNA-binding</keyword>
<reference evidence="6" key="1">
    <citation type="submission" date="2011-03" db="EMBL/GenBank/DDBJ databases">
        <authorList>
            <person name="Voget S."/>
            <person name="Streit W.R."/>
            <person name="Jaeger K.E."/>
            <person name="Daniel R."/>
        </authorList>
    </citation>
    <scope>NUCLEOTIDE SEQUENCE [LARGE SCALE GENOMIC DNA]</scope>
    <source>
        <strain evidence="6">PG1</strain>
    </source>
</reference>
<proteinExistence type="predicted"/>
<dbReference type="InterPro" id="IPR036693">
    <property type="entry name" value="TF_LuxR_autoind-bd_dom_sf"/>
</dbReference>
<dbReference type="PRINTS" id="PR00038">
    <property type="entry name" value="HTHLUXR"/>
</dbReference>
<keyword evidence="3" id="KW-0804">Transcription</keyword>
<reference evidence="5 6" key="2">
    <citation type="journal article" date="2016" name="Appl. Microbiol. Biotechnol.">
        <title>Mutations improving production and secretion of extracellular lipase by Burkholderia glumae PG1.</title>
        <authorList>
            <person name="Knapp A."/>
            <person name="Voget S."/>
            <person name="Gao R."/>
            <person name="Zaburannyi N."/>
            <person name="Krysciak D."/>
            <person name="Breuer M."/>
            <person name="Hauer B."/>
            <person name="Streit W.R."/>
            <person name="Muller R."/>
            <person name="Daniel R."/>
            <person name="Jaeger K.E."/>
        </authorList>
    </citation>
    <scope>NUCLEOTIDE SEQUENCE [LARGE SCALE GENOMIC DNA]</scope>
    <source>
        <strain evidence="5 6">PG1</strain>
    </source>
</reference>
<dbReference type="Pfam" id="PF00196">
    <property type="entry name" value="GerE"/>
    <property type="match status" value="1"/>
</dbReference>
<dbReference type="SMART" id="SM00421">
    <property type="entry name" value="HTH_LUXR"/>
    <property type="match status" value="1"/>
</dbReference>
<evidence type="ECO:0000256" key="3">
    <source>
        <dbReference type="ARBA" id="ARBA00023163"/>
    </source>
</evidence>
<dbReference type="Proteomes" id="UP000031838">
    <property type="component" value="Chromosome 2"/>
</dbReference>
<gene>
    <name evidence="5" type="ORF">BGL_2c16510</name>
</gene>
<dbReference type="HOGENOM" id="CLU_072786_7_0_4"/>
<dbReference type="KEGG" id="bgp:BGL_2c16510"/>
<dbReference type="PANTHER" id="PTHR44688">
    <property type="entry name" value="DNA-BINDING TRANSCRIPTIONAL ACTIVATOR DEVR_DOSR"/>
    <property type="match status" value="1"/>
</dbReference>
<protein>
    <submittedName>
        <fullName evidence="5">Transcriptional regulator, LuxR family</fullName>
    </submittedName>
</protein>
<evidence type="ECO:0000313" key="5">
    <source>
        <dbReference type="EMBL" id="AJK49718.1"/>
    </source>
</evidence>
<dbReference type="PROSITE" id="PS50043">
    <property type="entry name" value="HTH_LUXR_2"/>
    <property type="match status" value="1"/>
</dbReference>
<dbReference type="PROSITE" id="PS00622">
    <property type="entry name" value="HTH_LUXR_1"/>
    <property type="match status" value="1"/>
</dbReference>
<dbReference type="AlphaFoldDB" id="A0A0B6S214"/>
<dbReference type="SUPFAM" id="SSF46894">
    <property type="entry name" value="C-terminal effector domain of the bipartite response regulators"/>
    <property type="match status" value="1"/>
</dbReference>
<evidence type="ECO:0000259" key="4">
    <source>
        <dbReference type="PROSITE" id="PS50043"/>
    </source>
</evidence>
<dbReference type="Pfam" id="PF03472">
    <property type="entry name" value="Autoind_bind"/>
    <property type="match status" value="1"/>
</dbReference>
<keyword evidence="1" id="KW-0805">Transcription regulation</keyword>
<dbReference type="InterPro" id="IPR036388">
    <property type="entry name" value="WH-like_DNA-bd_sf"/>
</dbReference>
<dbReference type="GO" id="GO:0006355">
    <property type="term" value="P:regulation of DNA-templated transcription"/>
    <property type="evidence" value="ECO:0007669"/>
    <property type="project" value="InterPro"/>
</dbReference>
<accession>A0A0B6S214</accession>
<evidence type="ECO:0000313" key="6">
    <source>
        <dbReference type="Proteomes" id="UP000031838"/>
    </source>
</evidence>
<dbReference type="InterPro" id="IPR005143">
    <property type="entry name" value="TF_LuxR_autoind-bd_dom"/>
</dbReference>
<dbReference type="EMBL" id="CP002581">
    <property type="protein sequence ID" value="AJK49718.1"/>
    <property type="molecule type" value="Genomic_DNA"/>
</dbReference>
<dbReference type="InterPro" id="IPR016032">
    <property type="entry name" value="Sig_transdc_resp-reg_C-effctor"/>
</dbReference>
<organism evidence="5 6">
    <name type="scientific">Burkholderia plantarii</name>
    <dbReference type="NCBI Taxonomy" id="41899"/>
    <lineage>
        <taxon>Bacteria</taxon>
        <taxon>Pseudomonadati</taxon>
        <taxon>Pseudomonadota</taxon>
        <taxon>Betaproteobacteria</taxon>
        <taxon>Burkholderiales</taxon>
        <taxon>Burkholderiaceae</taxon>
        <taxon>Burkholderia</taxon>
    </lineage>
</organism>
<evidence type="ECO:0000256" key="2">
    <source>
        <dbReference type="ARBA" id="ARBA00023125"/>
    </source>
</evidence>
<dbReference type="PANTHER" id="PTHR44688:SF16">
    <property type="entry name" value="DNA-BINDING TRANSCRIPTIONAL ACTIVATOR DEVR_DOSR"/>
    <property type="match status" value="1"/>
</dbReference>
<dbReference type="Gene3D" id="1.10.10.10">
    <property type="entry name" value="Winged helix-like DNA-binding domain superfamily/Winged helix DNA-binding domain"/>
    <property type="match status" value="1"/>
</dbReference>